<feature type="domain" description="TFIIS N-terminal" evidence="5">
    <location>
        <begin position="113"/>
        <end position="189"/>
    </location>
</feature>
<proteinExistence type="predicted"/>
<evidence type="ECO:0000256" key="3">
    <source>
        <dbReference type="PROSITE-ProRule" id="PRU00649"/>
    </source>
</evidence>
<dbReference type="GO" id="GO:0005634">
    <property type="term" value="C:nucleus"/>
    <property type="evidence" value="ECO:0007669"/>
    <property type="project" value="UniProtKB-SubCell"/>
</dbReference>
<dbReference type="EMBL" id="LFYR01000692">
    <property type="protein sequence ID" value="KMZ71020.1"/>
    <property type="molecule type" value="Genomic_DNA"/>
</dbReference>
<accession>A0A0K9PS05</accession>
<dbReference type="InterPro" id="IPR003617">
    <property type="entry name" value="TFIIS/CRSP70_N_sub"/>
</dbReference>
<dbReference type="Pfam" id="PF08711">
    <property type="entry name" value="Med26"/>
    <property type="match status" value="1"/>
</dbReference>
<name>A0A0K9PS05_ZOSMR</name>
<feature type="region of interest" description="Disordered" evidence="4">
    <location>
        <begin position="353"/>
        <end position="424"/>
    </location>
</feature>
<evidence type="ECO:0000256" key="1">
    <source>
        <dbReference type="ARBA" id="ARBA00004123"/>
    </source>
</evidence>
<gene>
    <name evidence="6" type="ORF">ZOSMA_18G01180</name>
</gene>
<dbReference type="OMA" id="HEDNNHE"/>
<comment type="subcellular location">
    <subcellularLocation>
        <location evidence="1 3">Nucleus</location>
    </subcellularLocation>
</comment>
<dbReference type="Gene3D" id="1.20.930.10">
    <property type="entry name" value="Conserved domain common to transcription factors TFIIS, elongin A, CRSP70"/>
    <property type="match status" value="1"/>
</dbReference>
<evidence type="ECO:0000313" key="7">
    <source>
        <dbReference type="Proteomes" id="UP000036987"/>
    </source>
</evidence>
<evidence type="ECO:0000259" key="5">
    <source>
        <dbReference type="PROSITE" id="PS51319"/>
    </source>
</evidence>
<dbReference type="OrthoDB" id="696179at2759"/>
<feature type="compositionally biased region" description="Polar residues" evidence="4">
    <location>
        <begin position="365"/>
        <end position="381"/>
    </location>
</feature>
<dbReference type="CDD" id="cd00183">
    <property type="entry name" value="TFIIS_I"/>
    <property type="match status" value="1"/>
</dbReference>
<dbReference type="PROSITE" id="PS51319">
    <property type="entry name" value="TFIIS_N"/>
    <property type="match status" value="1"/>
</dbReference>
<dbReference type="SMART" id="SM00509">
    <property type="entry name" value="TFS2N"/>
    <property type="match status" value="1"/>
</dbReference>
<dbReference type="SUPFAM" id="SSF47676">
    <property type="entry name" value="Conserved domain common to transcription factors TFIIS, elongin A, CRSP70"/>
    <property type="match status" value="1"/>
</dbReference>
<keyword evidence="2 3" id="KW-0539">Nucleus</keyword>
<protein>
    <recommendedName>
        <fullName evidence="5">TFIIS N-terminal domain-containing protein</fullName>
    </recommendedName>
</protein>
<dbReference type="PANTHER" id="PTHR46554:SF2">
    <property type="entry name" value="TFIIS N-TERMINAL DOMAIN-CONTAINING PROTEIN"/>
    <property type="match status" value="1"/>
</dbReference>
<dbReference type="AlphaFoldDB" id="A0A0K9PS05"/>
<evidence type="ECO:0000256" key="2">
    <source>
        <dbReference type="ARBA" id="ARBA00023242"/>
    </source>
</evidence>
<dbReference type="PANTHER" id="PTHR46554">
    <property type="entry name" value="MEDIATOR OF RNA POLYMERASE II TRANSCRIPTION SUBUNIT 26A-RELATED"/>
    <property type="match status" value="1"/>
</dbReference>
<keyword evidence="7" id="KW-1185">Reference proteome</keyword>
<organism evidence="6 7">
    <name type="scientific">Zostera marina</name>
    <name type="common">Eelgrass</name>
    <dbReference type="NCBI Taxonomy" id="29655"/>
    <lineage>
        <taxon>Eukaryota</taxon>
        <taxon>Viridiplantae</taxon>
        <taxon>Streptophyta</taxon>
        <taxon>Embryophyta</taxon>
        <taxon>Tracheophyta</taxon>
        <taxon>Spermatophyta</taxon>
        <taxon>Magnoliopsida</taxon>
        <taxon>Liliopsida</taxon>
        <taxon>Zosteraceae</taxon>
        <taxon>Zostera</taxon>
    </lineage>
</organism>
<sequence length="424" mass="48750">MEMTDIQGFETWRKFFRTSRCSIIDVIENAILVAEKDCPEDLVNHRDRLAMKLYSSSSSSQSCYDRNTFCFKPPFFQDDKCGEKEMLDEDEEEDDDADNDDHYMSNAMAVENQIFAEVMEMKEILYRAESDDEILQSLKRLLSIGISYGTLEKSKIGIVVNNLRKYKSSEVRDLAKSLIKKWKDLVDQWVEEKEAIGKKDISKETPDSIIDQEGGARLPLVDDGGVPMEIQVTMKPFDDLNYVQNCDKNEQENGKTESLNEDSSSQIETKHMRLRIPLKKYKLTGLQNCSKQSKAIEDIVLPVNTMVATTDSDNRNPKMMHNDPAHQAKLEMTRKRLSEGYLQHNDAKKQKTIQIVDLPPLPPKQRNNTAQRPTVQNNQSPLKKRNIVGQKNVNSTPKKKPRERRLAHPKPGKMGKKLKKLLNR</sequence>
<reference evidence="7" key="1">
    <citation type="journal article" date="2016" name="Nature">
        <title>The genome of the seagrass Zostera marina reveals angiosperm adaptation to the sea.</title>
        <authorList>
            <person name="Olsen J.L."/>
            <person name="Rouze P."/>
            <person name="Verhelst B."/>
            <person name="Lin Y.-C."/>
            <person name="Bayer T."/>
            <person name="Collen J."/>
            <person name="Dattolo E."/>
            <person name="De Paoli E."/>
            <person name="Dittami S."/>
            <person name="Maumus F."/>
            <person name="Michel G."/>
            <person name="Kersting A."/>
            <person name="Lauritano C."/>
            <person name="Lohaus R."/>
            <person name="Toepel M."/>
            <person name="Tonon T."/>
            <person name="Vanneste K."/>
            <person name="Amirebrahimi M."/>
            <person name="Brakel J."/>
            <person name="Bostroem C."/>
            <person name="Chovatia M."/>
            <person name="Grimwood J."/>
            <person name="Jenkins J.W."/>
            <person name="Jueterbock A."/>
            <person name="Mraz A."/>
            <person name="Stam W.T."/>
            <person name="Tice H."/>
            <person name="Bornberg-Bauer E."/>
            <person name="Green P.J."/>
            <person name="Pearson G.A."/>
            <person name="Procaccini G."/>
            <person name="Duarte C.M."/>
            <person name="Schmutz J."/>
            <person name="Reusch T.B.H."/>
            <person name="Van de Peer Y."/>
        </authorList>
    </citation>
    <scope>NUCLEOTIDE SEQUENCE [LARGE SCALE GENOMIC DNA]</scope>
    <source>
        <strain evidence="7">cv. Finnish</strain>
    </source>
</reference>
<evidence type="ECO:0000313" key="6">
    <source>
        <dbReference type="EMBL" id="KMZ71020.1"/>
    </source>
</evidence>
<dbReference type="Proteomes" id="UP000036987">
    <property type="component" value="Unassembled WGS sequence"/>
</dbReference>
<comment type="caution">
    <text evidence="6">The sequence shown here is derived from an EMBL/GenBank/DDBJ whole genome shotgun (WGS) entry which is preliminary data.</text>
</comment>
<feature type="compositionally biased region" description="Basic residues" evidence="4">
    <location>
        <begin position="397"/>
        <end position="424"/>
    </location>
</feature>
<dbReference type="InterPro" id="IPR017923">
    <property type="entry name" value="TFIIS_N"/>
</dbReference>
<dbReference type="InterPro" id="IPR035441">
    <property type="entry name" value="TFIIS/LEDGF_dom_sf"/>
</dbReference>
<evidence type="ECO:0000256" key="4">
    <source>
        <dbReference type="SAM" id="MobiDB-lite"/>
    </source>
</evidence>